<dbReference type="Proteomes" id="UP000708148">
    <property type="component" value="Unassembled WGS sequence"/>
</dbReference>
<gene>
    <name evidence="1" type="ORF">OSTQU699_LOCUS5416</name>
</gene>
<dbReference type="EMBL" id="CAJHUC010001167">
    <property type="protein sequence ID" value="CAD7700057.1"/>
    <property type="molecule type" value="Genomic_DNA"/>
</dbReference>
<organism evidence="1 2">
    <name type="scientific">Ostreobium quekettii</name>
    <dbReference type="NCBI Taxonomy" id="121088"/>
    <lineage>
        <taxon>Eukaryota</taxon>
        <taxon>Viridiplantae</taxon>
        <taxon>Chlorophyta</taxon>
        <taxon>core chlorophytes</taxon>
        <taxon>Ulvophyceae</taxon>
        <taxon>TCBD clade</taxon>
        <taxon>Bryopsidales</taxon>
        <taxon>Ostreobineae</taxon>
        <taxon>Ostreobiaceae</taxon>
        <taxon>Ostreobium</taxon>
    </lineage>
</organism>
<reference evidence="1" key="1">
    <citation type="submission" date="2020-12" db="EMBL/GenBank/DDBJ databases">
        <authorList>
            <person name="Iha C."/>
        </authorList>
    </citation>
    <scope>NUCLEOTIDE SEQUENCE</scope>
</reference>
<accession>A0A8S1IYC3</accession>
<name>A0A8S1IYC3_9CHLO</name>
<proteinExistence type="predicted"/>
<evidence type="ECO:0000313" key="2">
    <source>
        <dbReference type="Proteomes" id="UP000708148"/>
    </source>
</evidence>
<dbReference type="PANTHER" id="PTHR46087">
    <property type="entry name" value="PUTATIVE, EXPRESSED-RELATED"/>
    <property type="match status" value="1"/>
</dbReference>
<comment type="caution">
    <text evidence="1">The sequence shown here is derived from an EMBL/GenBank/DDBJ whole genome shotgun (WGS) entry which is preliminary data.</text>
</comment>
<dbReference type="PANTHER" id="PTHR46087:SF11">
    <property type="entry name" value="PROTEIN SEMI-ROLLED LEAF 2"/>
    <property type="match status" value="1"/>
</dbReference>
<dbReference type="OrthoDB" id="515961at2759"/>
<dbReference type="AlphaFoldDB" id="A0A8S1IYC3"/>
<sequence>MSSAGLFGRVLPKPASKFPVKRYNFLVPDIFPVKAVDVDEDLSSAVKKHIEKLQEYVSKNSERAPKVSRRLDRKIRKCLIKKKKYGNIKIAVHAFIYLLQHSNKGDAVLYAQELVKDQPVIAVGREGQCVPGGVSSLFSSSQGGRIKGSLIRLLLEHHSIHLRILGAELLAHFLQQQTDGDNQAEIESLVPIVSRNCRHPAPSELDGTSNGKVQELRTAGLRALRELIAFMERLSAAPQHLDDLIVFAALWDSPCQHCDCPIHFQSACDPVGNSTG</sequence>
<dbReference type="InterPro" id="IPR055296">
    <property type="entry name" value="SRL2-like"/>
</dbReference>
<keyword evidence="2" id="KW-1185">Reference proteome</keyword>
<protein>
    <submittedName>
        <fullName evidence="1">Uncharacterized protein</fullName>
    </submittedName>
</protein>
<evidence type="ECO:0000313" key="1">
    <source>
        <dbReference type="EMBL" id="CAD7700057.1"/>
    </source>
</evidence>